<dbReference type="OrthoDB" id="9802114at2"/>
<dbReference type="InterPro" id="IPR000644">
    <property type="entry name" value="CBS_dom"/>
</dbReference>
<evidence type="ECO:0000256" key="1">
    <source>
        <dbReference type="ARBA" id="ARBA00022737"/>
    </source>
</evidence>
<dbReference type="AlphaFoldDB" id="A0A126QKW2"/>
<sequence>MLVANWMTTDVITITPERSMMKASKLMKDKGISRLPVVDAEGRILGILSDRDIKDASPSKATTLDMHELYYLLSEIKIQDIMTKKVVTIRDTETVEKAAVLMLEGNFGGLPVVDEQNKVVGIITDTDIFKVLVEISGIYEGGAQFCLRLSTAPGSLRPVLAFLKDNGARIMSIMTHNVPESEGFKNVYIRIRDMDKPDFKRLQQGLAENFEVLYWAIDSAHTVL</sequence>
<keyword evidence="1" id="KW-0677">Repeat</keyword>
<dbReference type="InterPro" id="IPR046342">
    <property type="entry name" value="CBS_dom_sf"/>
</dbReference>
<feature type="domain" description="CBS" evidence="3">
    <location>
        <begin position="7"/>
        <end position="66"/>
    </location>
</feature>
<organism evidence="5 7">
    <name type="scientific">Pseudodesulfovibrio indicus</name>
    <dbReference type="NCBI Taxonomy" id="1716143"/>
    <lineage>
        <taxon>Bacteria</taxon>
        <taxon>Pseudomonadati</taxon>
        <taxon>Thermodesulfobacteriota</taxon>
        <taxon>Desulfovibrionia</taxon>
        <taxon>Desulfovibrionales</taxon>
        <taxon>Desulfovibrionaceae</taxon>
    </lineage>
</organism>
<dbReference type="Pfam" id="PF00571">
    <property type="entry name" value="CBS"/>
    <property type="match status" value="2"/>
</dbReference>
<evidence type="ECO:0000313" key="6">
    <source>
        <dbReference type="Proteomes" id="UP000055611"/>
    </source>
</evidence>
<evidence type="ECO:0000313" key="7">
    <source>
        <dbReference type="Proteomes" id="UP000295506"/>
    </source>
</evidence>
<dbReference type="Gene3D" id="3.10.580.10">
    <property type="entry name" value="CBS-domain"/>
    <property type="match status" value="1"/>
</dbReference>
<keyword evidence="6" id="KW-1185">Reference proteome</keyword>
<reference evidence="4 6" key="1">
    <citation type="journal article" date="2016" name="Front. Microbiol.">
        <title>Genome Sequence of the Piezophilic, Mesophilic Sulfate-Reducing Bacterium Desulfovibrio indicus J2T.</title>
        <authorList>
            <person name="Cao J."/>
            <person name="Maignien L."/>
            <person name="Shao Z."/>
            <person name="Alain K."/>
            <person name="Jebbar M."/>
        </authorList>
    </citation>
    <scope>NUCLEOTIDE SEQUENCE [LARGE SCALE GENOMIC DNA]</scope>
    <source>
        <strain evidence="4 6">J2</strain>
    </source>
</reference>
<dbReference type="InterPro" id="IPR051462">
    <property type="entry name" value="CBS_domain-containing"/>
</dbReference>
<evidence type="ECO:0000313" key="4">
    <source>
        <dbReference type="EMBL" id="AMK10298.1"/>
    </source>
</evidence>
<dbReference type="Proteomes" id="UP000055611">
    <property type="component" value="Chromosome"/>
</dbReference>
<dbReference type="Proteomes" id="UP000295506">
    <property type="component" value="Unassembled WGS sequence"/>
</dbReference>
<keyword evidence="2" id="KW-0129">CBS domain</keyword>
<evidence type="ECO:0000259" key="3">
    <source>
        <dbReference type="PROSITE" id="PS51371"/>
    </source>
</evidence>
<dbReference type="EMBL" id="SOBK01000018">
    <property type="protein sequence ID" value="TDT81996.1"/>
    <property type="molecule type" value="Genomic_DNA"/>
</dbReference>
<evidence type="ECO:0000313" key="5">
    <source>
        <dbReference type="EMBL" id="TDT81996.1"/>
    </source>
</evidence>
<dbReference type="PROSITE" id="PS51371">
    <property type="entry name" value="CBS"/>
    <property type="match status" value="2"/>
</dbReference>
<dbReference type="PANTHER" id="PTHR48108">
    <property type="entry name" value="CBS DOMAIN-CONTAINING PROTEIN CBSX2, CHLOROPLASTIC"/>
    <property type="match status" value="1"/>
</dbReference>
<dbReference type="SMART" id="SM00116">
    <property type="entry name" value="CBS"/>
    <property type="match status" value="2"/>
</dbReference>
<accession>A0A126QKW2</accession>
<dbReference type="EMBL" id="CP014206">
    <property type="protein sequence ID" value="AMK10298.1"/>
    <property type="molecule type" value="Genomic_DNA"/>
</dbReference>
<dbReference type="RefSeq" id="WP_066800492.1">
    <property type="nucleotide sequence ID" value="NZ_CP014206.1"/>
</dbReference>
<dbReference type="KEGG" id="dej:AWY79_03780"/>
<proteinExistence type="predicted"/>
<dbReference type="CDD" id="cd04584">
    <property type="entry name" value="CBS_pair_AcuB_like"/>
    <property type="match status" value="1"/>
</dbReference>
<dbReference type="SUPFAM" id="SSF54631">
    <property type="entry name" value="CBS-domain pair"/>
    <property type="match status" value="1"/>
</dbReference>
<gene>
    <name evidence="4" type="ORF">AWY79_03780</name>
    <name evidence="5" type="ORF">EDC59_11815</name>
</gene>
<name>A0A126QKW2_9BACT</name>
<evidence type="ECO:0000256" key="2">
    <source>
        <dbReference type="PROSITE-ProRule" id="PRU00703"/>
    </source>
</evidence>
<dbReference type="PANTHER" id="PTHR48108:SF34">
    <property type="entry name" value="CBS DOMAIN-CONTAINING PROTEIN YHCV"/>
    <property type="match status" value="1"/>
</dbReference>
<reference evidence="5 7" key="2">
    <citation type="submission" date="2019-03" db="EMBL/GenBank/DDBJ databases">
        <title>Genomic Encyclopedia of Type Strains, Phase IV (KMG-IV): sequencing the most valuable type-strain genomes for metagenomic binning, comparative biology and taxonomic classification.</title>
        <authorList>
            <person name="Goeker M."/>
        </authorList>
    </citation>
    <scope>NUCLEOTIDE SEQUENCE [LARGE SCALE GENOMIC DNA]</scope>
    <source>
        <strain evidence="5 7">DSM 101483</strain>
    </source>
</reference>
<feature type="domain" description="CBS" evidence="3">
    <location>
        <begin position="82"/>
        <end position="140"/>
    </location>
</feature>
<protein>
    <submittedName>
        <fullName evidence="5">Acetoin utilization protein AcuB</fullName>
    </submittedName>
</protein>